<dbReference type="AlphaFoldDB" id="A0A0K0EV03"/>
<dbReference type="WBParaSite" id="SVE_0035200.1">
    <property type="protein sequence ID" value="SVE_0035200.1"/>
    <property type="gene ID" value="SVE_0035200"/>
</dbReference>
<protein>
    <submittedName>
        <fullName evidence="2">Conserved domain protein</fullName>
    </submittedName>
</protein>
<reference evidence="1" key="1">
    <citation type="submission" date="2014-07" db="EMBL/GenBank/DDBJ databases">
        <authorList>
            <person name="Martin A.A"/>
            <person name="De Silva N."/>
        </authorList>
    </citation>
    <scope>NUCLEOTIDE SEQUENCE</scope>
</reference>
<evidence type="ECO:0000313" key="1">
    <source>
        <dbReference type="Proteomes" id="UP000035680"/>
    </source>
</evidence>
<sequence>MLINNGILAFVIDTSQFRNYRFKKDSNNFEVEGEEPYYYKRSNYGDVDDNRYIYEKRDGGLPQLETLYTTNLDWNFNRLRR</sequence>
<name>A0A0K0EV03_STRVS</name>
<evidence type="ECO:0000313" key="2">
    <source>
        <dbReference type="WBParaSite" id="SVE_0035200.1"/>
    </source>
</evidence>
<reference evidence="2" key="2">
    <citation type="submission" date="2015-08" db="UniProtKB">
        <authorList>
            <consortium name="WormBaseParasite"/>
        </authorList>
    </citation>
    <scope>IDENTIFICATION</scope>
</reference>
<keyword evidence="1" id="KW-1185">Reference proteome</keyword>
<proteinExistence type="predicted"/>
<dbReference type="Proteomes" id="UP000035680">
    <property type="component" value="Unassembled WGS sequence"/>
</dbReference>
<organism evidence="1 2">
    <name type="scientific">Strongyloides venezuelensis</name>
    <name type="common">Threadworm</name>
    <dbReference type="NCBI Taxonomy" id="75913"/>
    <lineage>
        <taxon>Eukaryota</taxon>
        <taxon>Metazoa</taxon>
        <taxon>Ecdysozoa</taxon>
        <taxon>Nematoda</taxon>
        <taxon>Chromadorea</taxon>
        <taxon>Rhabditida</taxon>
        <taxon>Tylenchina</taxon>
        <taxon>Panagrolaimomorpha</taxon>
        <taxon>Strongyloidoidea</taxon>
        <taxon>Strongyloididae</taxon>
        <taxon>Strongyloides</taxon>
    </lineage>
</organism>
<accession>A0A0K0EV03</accession>